<dbReference type="Gene3D" id="1.10.510.10">
    <property type="entry name" value="Transferase(Phosphotransferase) domain 1"/>
    <property type="match status" value="2"/>
</dbReference>
<dbReference type="Gene3D" id="3.30.200.20">
    <property type="entry name" value="Phosphorylase Kinase, domain 1"/>
    <property type="match status" value="1"/>
</dbReference>
<dbReference type="PANTHER" id="PTHR47634">
    <property type="entry name" value="PROTEIN KINASE DOMAIN-CONTAINING PROTEIN-RELATED"/>
    <property type="match status" value="1"/>
</dbReference>
<keyword evidence="5 11" id="KW-0418">Kinase</keyword>
<dbReference type="EMBL" id="CABVLZ010000004">
    <property type="protein sequence ID" value="VVU95200.1"/>
    <property type="molecule type" value="Genomic_DNA"/>
</dbReference>
<dbReference type="AlphaFoldDB" id="A0A5E8CMF0"/>
<dbReference type="GO" id="GO:0050684">
    <property type="term" value="P:regulation of mRNA processing"/>
    <property type="evidence" value="ECO:0007669"/>
    <property type="project" value="TreeGrafter"/>
</dbReference>
<accession>A0A5E8CMF0</accession>
<evidence type="ECO:0000256" key="2">
    <source>
        <dbReference type="ARBA" id="ARBA00022527"/>
    </source>
</evidence>
<dbReference type="PROSITE" id="PS50011">
    <property type="entry name" value="PROTEIN_KINASE_DOM"/>
    <property type="match status" value="1"/>
</dbReference>
<evidence type="ECO:0000256" key="1">
    <source>
        <dbReference type="ARBA" id="ARBA00012513"/>
    </source>
</evidence>
<dbReference type="InterPro" id="IPR051334">
    <property type="entry name" value="SRPK"/>
</dbReference>
<keyword evidence="6" id="KW-0067">ATP-binding</keyword>
<evidence type="ECO:0000256" key="6">
    <source>
        <dbReference type="ARBA" id="ARBA00022840"/>
    </source>
</evidence>
<dbReference type="SMART" id="SM00220">
    <property type="entry name" value="S_TKc"/>
    <property type="match status" value="1"/>
</dbReference>
<evidence type="ECO:0000256" key="5">
    <source>
        <dbReference type="ARBA" id="ARBA00022777"/>
    </source>
</evidence>
<keyword evidence="2" id="KW-0723">Serine/threonine-protein kinase</keyword>
<gene>
    <name evidence="11" type="ORF">CPAV1605_925</name>
</gene>
<feature type="compositionally biased region" description="Acidic residues" evidence="9">
    <location>
        <begin position="265"/>
        <end position="306"/>
    </location>
</feature>
<dbReference type="EC" id="2.7.11.1" evidence="1"/>
<proteinExistence type="predicted"/>
<organism evidence="11">
    <name type="scientific">seawater metagenome</name>
    <dbReference type="NCBI Taxonomy" id="1561972"/>
    <lineage>
        <taxon>unclassified sequences</taxon>
        <taxon>metagenomes</taxon>
        <taxon>ecological metagenomes</taxon>
    </lineage>
</organism>
<name>A0A5E8CMF0_9ZZZZ</name>
<evidence type="ECO:0000313" key="11">
    <source>
        <dbReference type="EMBL" id="VVU95200.1"/>
    </source>
</evidence>
<dbReference type="PANTHER" id="PTHR47634:SF9">
    <property type="entry name" value="PROTEIN KINASE DOMAIN-CONTAINING PROTEIN-RELATED"/>
    <property type="match status" value="1"/>
</dbReference>
<feature type="domain" description="Protein kinase" evidence="10">
    <location>
        <begin position="49"/>
        <end position="483"/>
    </location>
</feature>
<dbReference type="GO" id="GO:0005524">
    <property type="term" value="F:ATP binding"/>
    <property type="evidence" value="ECO:0007669"/>
    <property type="project" value="UniProtKB-KW"/>
</dbReference>
<keyword evidence="3" id="KW-0808">Transferase</keyword>
<comment type="catalytic activity">
    <reaction evidence="8">
        <text>L-seryl-[protein] + ATP = O-phospho-L-seryl-[protein] + ADP + H(+)</text>
        <dbReference type="Rhea" id="RHEA:17989"/>
        <dbReference type="Rhea" id="RHEA-COMP:9863"/>
        <dbReference type="Rhea" id="RHEA-COMP:11604"/>
        <dbReference type="ChEBI" id="CHEBI:15378"/>
        <dbReference type="ChEBI" id="CHEBI:29999"/>
        <dbReference type="ChEBI" id="CHEBI:30616"/>
        <dbReference type="ChEBI" id="CHEBI:83421"/>
        <dbReference type="ChEBI" id="CHEBI:456216"/>
        <dbReference type="EC" id="2.7.11.1"/>
    </reaction>
</comment>
<reference evidence="11" key="1">
    <citation type="submission" date="2019-09" db="EMBL/GenBank/DDBJ databases">
        <authorList>
            <person name="Needham M D."/>
        </authorList>
    </citation>
    <scope>NUCLEOTIDE SEQUENCE</scope>
</reference>
<sequence length="485" mass="56313">MSLSLKNIEEIHSYTDSDNDSDSLSVSSDEFDYQADNIEIAGEILKGQYAIIKKIGKGSYANVWLAYDIMSNSYVAIKVQHPDNFKEGVEEINFLRRIKPYRCEFINNLLDAFIEVRRENKQKKKYICMVCELLAGNLYDIIQEGTYAQGLPLATVRSISVQLFKGLNIMHNELKAYHADLKPENILIKGVSRKNQEIIDAYTNLDFQSEYKKNREEVLKLKNVDPQNKAKVKKVLTSKLKKRIKNKIHKDFMQKLENFILDDSSSSDEEEFSSDEEVLSEDEEEVIVLSDDDSENESEDSDDDSEISIEDKIDIQYIETCNIKISDFGSICYDGEEFEDDFGTRYYRAPEIILGHIYDKSCDIWSLGCVIFELLTGDLLFDPKKDKENNRDMQHLYWIQQLCGKFSKSFLNKCDKRKMFFDKKNNLPKIAEIQPWKLSQVLKENYNLEGPEIDKIIDLLDKMLIPEPKKRIDVKSCLNHPFIKG</sequence>
<feature type="region of interest" description="Disordered" evidence="9">
    <location>
        <begin position="263"/>
        <end position="306"/>
    </location>
</feature>
<evidence type="ECO:0000256" key="8">
    <source>
        <dbReference type="ARBA" id="ARBA00048679"/>
    </source>
</evidence>
<protein>
    <recommendedName>
        <fullName evidence="1">non-specific serine/threonine protein kinase</fullName>
        <ecNumber evidence="1">2.7.11.1</ecNumber>
    </recommendedName>
</protein>
<dbReference type="GO" id="GO:0000245">
    <property type="term" value="P:spliceosomal complex assembly"/>
    <property type="evidence" value="ECO:0007669"/>
    <property type="project" value="TreeGrafter"/>
</dbReference>
<evidence type="ECO:0000256" key="3">
    <source>
        <dbReference type="ARBA" id="ARBA00022679"/>
    </source>
</evidence>
<dbReference type="GO" id="GO:0004674">
    <property type="term" value="F:protein serine/threonine kinase activity"/>
    <property type="evidence" value="ECO:0007669"/>
    <property type="project" value="UniProtKB-KW"/>
</dbReference>
<evidence type="ECO:0000256" key="7">
    <source>
        <dbReference type="ARBA" id="ARBA00047899"/>
    </source>
</evidence>
<evidence type="ECO:0000259" key="10">
    <source>
        <dbReference type="PROSITE" id="PS50011"/>
    </source>
</evidence>
<evidence type="ECO:0000256" key="9">
    <source>
        <dbReference type="SAM" id="MobiDB-lite"/>
    </source>
</evidence>
<dbReference type="Pfam" id="PF00069">
    <property type="entry name" value="Pkinase"/>
    <property type="match status" value="2"/>
</dbReference>
<dbReference type="InterPro" id="IPR000719">
    <property type="entry name" value="Prot_kinase_dom"/>
</dbReference>
<dbReference type="PROSITE" id="PS00107">
    <property type="entry name" value="PROTEIN_KINASE_ATP"/>
    <property type="match status" value="1"/>
</dbReference>
<dbReference type="SUPFAM" id="SSF56112">
    <property type="entry name" value="Protein kinase-like (PK-like)"/>
    <property type="match status" value="1"/>
</dbReference>
<keyword evidence="4" id="KW-0547">Nucleotide-binding</keyword>
<evidence type="ECO:0000256" key="4">
    <source>
        <dbReference type="ARBA" id="ARBA00022741"/>
    </source>
</evidence>
<comment type="catalytic activity">
    <reaction evidence="7">
        <text>L-threonyl-[protein] + ATP = O-phospho-L-threonyl-[protein] + ADP + H(+)</text>
        <dbReference type="Rhea" id="RHEA:46608"/>
        <dbReference type="Rhea" id="RHEA-COMP:11060"/>
        <dbReference type="Rhea" id="RHEA-COMP:11605"/>
        <dbReference type="ChEBI" id="CHEBI:15378"/>
        <dbReference type="ChEBI" id="CHEBI:30013"/>
        <dbReference type="ChEBI" id="CHEBI:30616"/>
        <dbReference type="ChEBI" id="CHEBI:61977"/>
        <dbReference type="ChEBI" id="CHEBI:456216"/>
        <dbReference type="EC" id="2.7.11.1"/>
    </reaction>
</comment>
<dbReference type="InterPro" id="IPR017441">
    <property type="entry name" value="Protein_kinase_ATP_BS"/>
</dbReference>
<dbReference type="InterPro" id="IPR011009">
    <property type="entry name" value="Kinase-like_dom_sf"/>
</dbReference>